<sequence>MSSIVQQSRSFAELDKAQGARVRRSVLVTGAAGVAGKSLAQQLIARGFQVHCFDTRPMDIPSATCHVADGMPGLMPALARLIRTEHIDLVIPANSVDLSAISSGRMAFGNRVDVVVAGPGPTATAQDRLMTAWALWSHGIGVPDFGVPSDFAHPTKSESIVSGALMLRSRWVDGDQPTVLVDHPSEVDWASVGDDLLVQEFVPGTTYKAVVYRPLDGKGRLTIVLEEAILDGGEIGAKYTIAQHTMPEVERVAQAAVRALGLTGPAEVSLRSREGGEPLVLDVRAGFGPHSSLAPELLEAVLRDHPSRETAPRVRDRINGAPVGGFSARDGRVFASGARR</sequence>
<name>A0ABW2AFN4_9MICO</name>
<keyword evidence="3" id="KW-1185">Reference proteome</keyword>
<dbReference type="InterPro" id="IPR036291">
    <property type="entry name" value="NAD(P)-bd_dom_sf"/>
</dbReference>
<dbReference type="Pfam" id="PF01370">
    <property type="entry name" value="Epimerase"/>
    <property type="match status" value="1"/>
</dbReference>
<comment type="caution">
    <text evidence="2">The sequence shown here is derived from an EMBL/GenBank/DDBJ whole genome shotgun (WGS) entry which is preliminary data.</text>
</comment>
<dbReference type="Gene3D" id="3.30.1490.20">
    <property type="entry name" value="ATP-grasp fold, A domain"/>
    <property type="match status" value="1"/>
</dbReference>
<protein>
    <submittedName>
        <fullName evidence="2">NAD-dependent epimerase/dehydratase family protein</fullName>
    </submittedName>
</protein>
<dbReference type="SUPFAM" id="SSF51735">
    <property type="entry name" value="NAD(P)-binding Rossmann-fold domains"/>
    <property type="match status" value="1"/>
</dbReference>
<dbReference type="Proteomes" id="UP001596298">
    <property type="component" value="Unassembled WGS sequence"/>
</dbReference>
<proteinExistence type="predicted"/>
<feature type="domain" description="NAD-dependent epimerase/dehydratase" evidence="1">
    <location>
        <begin position="26"/>
        <end position="93"/>
    </location>
</feature>
<evidence type="ECO:0000313" key="3">
    <source>
        <dbReference type="Proteomes" id="UP001596298"/>
    </source>
</evidence>
<evidence type="ECO:0000259" key="1">
    <source>
        <dbReference type="Pfam" id="PF01370"/>
    </source>
</evidence>
<dbReference type="EMBL" id="JBHSWH010000001">
    <property type="protein sequence ID" value="MFC6705727.1"/>
    <property type="molecule type" value="Genomic_DNA"/>
</dbReference>
<dbReference type="SUPFAM" id="SSF56059">
    <property type="entry name" value="Glutathione synthetase ATP-binding domain-like"/>
    <property type="match status" value="1"/>
</dbReference>
<gene>
    <name evidence="2" type="ORF">ACFQDH_10725</name>
</gene>
<dbReference type="RefSeq" id="WP_382401120.1">
    <property type="nucleotide sequence ID" value="NZ_JBHSWH010000001.1"/>
</dbReference>
<dbReference type="Gene3D" id="3.40.50.20">
    <property type="match status" value="1"/>
</dbReference>
<accession>A0ABW2AFN4</accession>
<organism evidence="2 3">
    <name type="scientific">Flexivirga alba</name>
    <dbReference type="NCBI Taxonomy" id="702742"/>
    <lineage>
        <taxon>Bacteria</taxon>
        <taxon>Bacillati</taxon>
        <taxon>Actinomycetota</taxon>
        <taxon>Actinomycetes</taxon>
        <taxon>Micrococcales</taxon>
        <taxon>Dermacoccaceae</taxon>
        <taxon>Flexivirga</taxon>
    </lineage>
</organism>
<dbReference type="Gene3D" id="3.30.470.20">
    <property type="entry name" value="ATP-grasp fold, B domain"/>
    <property type="match status" value="1"/>
</dbReference>
<reference evidence="3" key="1">
    <citation type="journal article" date="2019" name="Int. J. Syst. Evol. Microbiol.">
        <title>The Global Catalogue of Microorganisms (GCM) 10K type strain sequencing project: providing services to taxonomists for standard genome sequencing and annotation.</title>
        <authorList>
            <consortium name="The Broad Institute Genomics Platform"/>
            <consortium name="The Broad Institute Genome Sequencing Center for Infectious Disease"/>
            <person name="Wu L."/>
            <person name="Ma J."/>
        </authorList>
    </citation>
    <scope>NUCLEOTIDE SEQUENCE [LARGE SCALE GENOMIC DNA]</scope>
    <source>
        <strain evidence="3">CCUG 58127</strain>
    </source>
</reference>
<evidence type="ECO:0000313" key="2">
    <source>
        <dbReference type="EMBL" id="MFC6705727.1"/>
    </source>
</evidence>
<dbReference type="InterPro" id="IPR001509">
    <property type="entry name" value="Epimerase_deHydtase"/>
</dbReference>
<dbReference type="InterPro" id="IPR013815">
    <property type="entry name" value="ATP_grasp_subdomain_1"/>
</dbReference>